<dbReference type="EMBL" id="ABXU01000033">
    <property type="protein sequence ID" value="EEB33716.1"/>
    <property type="molecule type" value="Genomic_DNA"/>
</dbReference>
<accession>B6WTM4</accession>
<dbReference type="HOGENOM" id="CLU_3042773_0_0_7"/>
<reference evidence="1 2" key="2">
    <citation type="submission" date="2008-10" db="EMBL/GenBank/DDBJ databases">
        <authorList>
            <person name="Fulton L."/>
            <person name="Clifton S."/>
            <person name="Fulton B."/>
            <person name="Xu J."/>
            <person name="Minx P."/>
            <person name="Pepin K.H."/>
            <person name="Johnson M."/>
            <person name="Bhonagiri V."/>
            <person name="Nash W.E."/>
            <person name="Mardis E.R."/>
            <person name="Wilson R.K."/>
        </authorList>
    </citation>
    <scope>NUCLEOTIDE SEQUENCE [LARGE SCALE GENOMIC DNA]</scope>
    <source>
        <strain evidence="1 2">ATCC 29098</strain>
    </source>
</reference>
<organism evidence="1 2">
    <name type="scientific">Desulfovibrio piger ATCC 29098</name>
    <dbReference type="NCBI Taxonomy" id="411464"/>
    <lineage>
        <taxon>Bacteria</taxon>
        <taxon>Pseudomonadati</taxon>
        <taxon>Thermodesulfobacteriota</taxon>
        <taxon>Desulfovibrionia</taxon>
        <taxon>Desulfovibrionales</taxon>
        <taxon>Desulfovibrionaceae</taxon>
        <taxon>Desulfovibrio</taxon>
    </lineage>
</organism>
<proteinExistence type="predicted"/>
<comment type="caution">
    <text evidence="1">The sequence shown here is derived from an EMBL/GenBank/DDBJ whole genome shotgun (WGS) entry which is preliminary data.</text>
</comment>
<sequence>MCALPDRSGTGASIHGTGPWIKGVRRVKTAFYADTPVAIRWNDSGIKKYYLFSR</sequence>
<evidence type="ECO:0000313" key="2">
    <source>
        <dbReference type="Proteomes" id="UP000003676"/>
    </source>
</evidence>
<dbReference type="AlphaFoldDB" id="B6WTM4"/>
<gene>
    <name evidence="1" type="ORF">DESPIG_01430</name>
</gene>
<reference evidence="1 2" key="1">
    <citation type="submission" date="2008-10" db="EMBL/GenBank/DDBJ databases">
        <title>Draft genome sequence of Desulvovibrio piger (ATCC 29098).</title>
        <authorList>
            <person name="Sudarsanam P."/>
            <person name="Ley R."/>
            <person name="Guruge J."/>
            <person name="Turnbaugh P.J."/>
            <person name="Mahowald M."/>
            <person name="Liep D."/>
            <person name="Gordon J."/>
        </authorList>
    </citation>
    <scope>NUCLEOTIDE SEQUENCE [LARGE SCALE GENOMIC DNA]</scope>
    <source>
        <strain evidence="1 2">ATCC 29098</strain>
    </source>
</reference>
<protein>
    <submittedName>
        <fullName evidence="1">Uncharacterized protein</fullName>
    </submittedName>
</protein>
<name>B6WTM4_9BACT</name>
<dbReference type="Proteomes" id="UP000003676">
    <property type="component" value="Unassembled WGS sequence"/>
</dbReference>
<evidence type="ECO:0000313" key="1">
    <source>
        <dbReference type="EMBL" id="EEB33716.1"/>
    </source>
</evidence>